<dbReference type="Pfam" id="PF08858">
    <property type="entry name" value="IDEAL"/>
    <property type="match status" value="1"/>
</dbReference>
<dbReference type="Gene3D" id="4.10.810.10">
    <property type="entry name" value="Virus Scaffolding Protein, Chain A"/>
    <property type="match status" value="1"/>
</dbReference>
<feature type="domain" description="IDEAL" evidence="1">
    <location>
        <begin position="116"/>
        <end position="141"/>
    </location>
</feature>
<dbReference type="RefSeq" id="WP_306976331.1">
    <property type="nucleotide sequence ID" value="NZ_JAUSTQ010000005.1"/>
</dbReference>
<sequence>MQSVKMLKPYYVKRDETYLRIILAFQYFSIERHGKTYHFIPLEAREIIIDRCSEQIVNTDDQFVFQHGKEYLTLPLYQLRTFEQFEAQINELFKRLNTDSCEVSEEELSDVIASLEHENFMRLINQALENRDQAMFNTLTAYYK</sequence>
<gene>
    <name evidence="2" type="ORF">J2S77_001659</name>
</gene>
<dbReference type="InterPro" id="IPR014957">
    <property type="entry name" value="IDEAL_dom"/>
</dbReference>
<comment type="caution">
    <text evidence="2">The sequence shown here is derived from an EMBL/GenBank/DDBJ whole genome shotgun (WGS) entry which is preliminary data.</text>
</comment>
<evidence type="ECO:0000313" key="3">
    <source>
        <dbReference type="Proteomes" id="UP001224359"/>
    </source>
</evidence>
<evidence type="ECO:0000313" key="2">
    <source>
        <dbReference type="EMBL" id="MDQ0159675.1"/>
    </source>
</evidence>
<dbReference type="Proteomes" id="UP001224359">
    <property type="component" value="Unassembled WGS sequence"/>
</dbReference>
<proteinExistence type="predicted"/>
<reference evidence="2 3" key="1">
    <citation type="submission" date="2023-07" db="EMBL/GenBank/DDBJ databases">
        <title>Genomic Encyclopedia of Type Strains, Phase IV (KMG-IV): sequencing the most valuable type-strain genomes for metagenomic binning, comparative biology and taxonomic classification.</title>
        <authorList>
            <person name="Goeker M."/>
        </authorList>
    </citation>
    <scope>NUCLEOTIDE SEQUENCE [LARGE SCALE GENOMIC DNA]</scope>
    <source>
        <strain evidence="2 3">DSM 16460</strain>
    </source>
</reference>
<dbReference type="EMBL" id="JAUSTQ010000005">
    <property type="protein sequence ID" value="MDQ0159675.1"/>
    <property type="molecule type" value="Genomic_DNA"/>
</dbReference>
<organism evidence="2 3">
    <name type="scientific">Alkalibacillus salilacus</name>
    <dbReference type="NCBI Taxonomy" id="284582"/>
    <lineage>
        <taxon>Bacteria</taxon>
        <taxon>Bacillati</taxon>
        <taxon>Bacillota</taxon>
        <taxon>Bacilli</taxon>
        <taxon>Bacillales</taxon>
        <taxon>Bacillaceae</taxon>
        <taxon>Alkalibacillus</taxon>
    </lineage>
</organism>
<name>A0ABT9VFU8_9BACI</name>
<dbReference type="InterPro" id="IPR027393">
    <property type="entry name" value="Virus_scaffolding_prot_C"/>
</dbReference>
<accession>A0ABT9VFU8</accession>
<evidence type="ECO:0000259" key="1">
    <source>
        <dbReference type="Pfam" id="PF08858"/>
    </source>
</evidence>
<keyword evidence="3" id="KW-1185">Reference proteome</keyword>
<protein>
    <recommendedName>
        <fullName evidence="1">IDEAL domain-containing protein</fullName>
    </recommendedName>
</protein>